<gene>
    <name evidence="10" type="ORF">TRIADDRAFT_57567</name>
</gene>
<dbReference type="GO" id="GO:0051028">
    <property type="term" value="P:mRNA transport"/>
    <property type="evidence" value="ECO:0007669"/>
    <property type="project" value="UniProtKB-KW"/>
</dbReference>
<dbReference type="InterPro" id="IPR044840">
    <property type="entry name" value="Nup188"/>
</dbReference>
<keyword evidence="11" id="KW-1185">Reference proteome</keyword>
<evidence type="ECO:0000256" key="1">
    <source>
        <dbReference type="ARBA" id="ARBA00004567"/>
    </source>
</evidence>
<evidence type="ECO:0000259" key="9">
    <source>
        <dbReference type="Pfam" id="PF21093"/>
    </source>
</evidence>
<evidence type="ECO:0000313" key="11">
    <source>
        <dbReference type="Proteomes" id="UP000009022"/>
    </source>
</evidence>
<dbReference type="HOGENOM" id="CLU_002623_0_0_1"/>
<dbReference type="Proteomes" id="UP000009022">
    <property type="component" value="Unassembled WGS sequence"/>
</dbReference>
<dbReference type="OMA" id="PMAEMNF"/>
<reference evidence="10 11" key="1">
    <citation type="journal article" date="2008" name="Nature">
        <title>The Trichoplax genome and the nature of placozoans.</title>
        <authorList>
            <person name="Srivastava M."/>
            <person name="Begovic E."/>
            <person name="Chapman J."/>
            <person name="Putnam N.H."/>
            <person name="Hellsten U."/>
            <person name="Kawashima T."/>
            <person name="Kuo A."/>
            <person name="Mitros T."/>
            <person name="Salamov A."/>
            <person name="Carpenter M.L."/>
            <person name="Signorovitch A.Y."/>
            <person name="Moreno M.A."/>
            <person name="Kamm K."/>
            <person name="Grimwood J."/>
            <person name="Schmutz J."/>
            <person name="Shapiro H."/>
            <person name="Grigoriev I.V."/>
            <person name="Buss L.W."/>
            <person name="Schierwater B."/>
            <person name="Dellaporta S.L."/>
            <person name="Rokhsar D.S."/>
        </authorList>
    </citation>
    <scope>NUCLEOTIDE SEQUENCE [LARGE SCALE GENOMIC DNA]</scope>
    <source>
        <strain evidence="10 11">Grell-BS-1999</strain>
    </source>
</reference>
<evidence type="ECO:0000256" key="8">
    <source>
        <dbReference type="SAM" id="MobiDB-lite"/>
    </source>
</evidence>
<dbReference type="FunCoup" id="B3RZT1">
    <property type="interactions" value="1767"/>
</dbReference>
<dbReference type="RefSeq" id="XP_002113787.1">
    <property type="nucleotide sequence ID" value="XM_002113751.1"/>
</dbReference>
<evidence type="ECO:0000256" key="7">
    <source>
        <dbReference type="ARBA" id="ARBA00023242"/>
    </source>
</evidence>
<evidence type="ECO:0000256" key="2">
    <source>
        <dbReference type="ARBA" id="ARBA00022448"/>
    </source>
</evidence>
<dbReference type="GO" id="GO:0006606">
    <property type="term" value="P:protein import into nucleus"/>
    <property type="evidence" value="ECO:0000318"/>
    <property type="project" value="GO_Central"/>
</dbReference>
<feature type="compositionally biased region" description="Low complexity" evidence="8">
    <location>
        <begin position="1465"/>
        <end position="1478"/>
    </location>
</feature>
<dbReference type="GeneID" id="6755000"/>
<sequence>MAVSQALTGCNRNLWLLVSEQSQAIIDQKQELNAYKARLLLGVKYINISSVNAKSINYKKENKDLQALVKTVSSLLSCSERNSLILTLSYILNAYDGKRSNIKAILEDETKRDEFAVNQFYRNFCLELKAGNVEKQLVEQFSFLSKADVPTLEANGKLMNVLLDVMAYHFDAECPSDVTVKQFIDALKVTKFGTHLPYRFFIDYNNDACFRQDKIWLVGPLGDVNMSKELENMFQELGNQIPVCPIILAWVTKCCVDDNDPTPQNTIELYNKRAQKADVFGFLGNIVKSDWFIEDFVWKSIVYDLVSSSAMVFNNDTFGDTEGRRNTMALLLFSLRNRFPFDHELFFDMLSKIAKTSGNNANEVYAILEHATTYAEVLSDTRSGQIQCISDDGTIWKLLEDKFIYPQGEPAISWTVEYSTWKLFILEIDICLSQLQDPSIAISKLPIIDYVKKIIKLVRSILDSNWELIGALSSFISRAYIFLERCHYFKPWPASDLITECISCIVTTIKHEPLQAFEDLIHTRFLPYSTSDIYNDPFSLDGGSIGSIILAYEKRARYYSMTLNFLTLVRDSLLSIHDQYKTLGNSNLKDHTFNFQTDLLATINFVVIHIFTDLHRWNFSDPREQEQIGLLCLEIIEIALHSDLEMKSSIFNNLTTLSSYFLQTVRKCDNCLVKLIPKSSNLTREGSNEKEMDTCIFPGAEHDRLLLSTSSYLFCRWNPRLLTIALNLFKNLCLNVPMSIYANLGHDAETLRDLLISHLRMKDTETIKSNGIRCVRFNDMSCLSFVTQLLRDHSETSQSSGSSEPSASYQLLCSSVELLYYVWKDHRVLALDSLRAVPNFWKYLAALLKKLPTQSNEEIGCHIKASAYTLQIMAIELSLLPSSKLSGMDTSIRSIFVDAFKKSTELIAGNLLTNTTIECEGELELTLNDFEVDKASQLQTLLKCWRTFTIIISKVDGIEINDSAKLDTLNKIIECLDYQLTRESSSSYLSIVYELSCLLDILINLWSSHLGKSTELFIEKLASVLLHAIKADVSLPDVIKPQIFTALIKLFQAVRNSKNSQLRDVTFLDLTNIVCETIQRHNFPPFYKNEEKAMISEIVKDHIKNTRSNLQILTSKEFKESVDKAKTKKSKRDDGAELIEAALCLFIQMTKKTPTAAESLVLNGVSKYLCLDFPQNYTLPIIDSWSSKKDASVYASETKVKKKPNNKSEWRRTWRLGISLMSILLGISRHSFLADAFNFVGVHYERMEKVLASVRYNQSLECLEEAEEIMNFLFQLAHFENKWQFDLPIVFNRMQISIMSLCRSCTILLSRSQLLHHMVKHSSPEKKPGTSIHHIPISTNLKTVSFSKEPDEDQISPEIRPLFEKVQICLVNILCKGLSALRQFSPDLTYLVTENNIEQLDRKPMLLLSYNAPAAEDDGPVSFGAMLACQTMALTLLNKGNFLNGVSRYFTRGGSHSSPRHPDVSMSSSNNNLSLSFSTTPNKDDSVNNSKTWMTNSSGQSPRKLAYSSVLLFPSGDQRQQKSTMLNELSLRLIHCYKHTIAQLSITVGKKFPDEW</sequence>
<comment type="subcellular location">
    <subcellularLocation>
        <location evidence="1">Nucleus</location>
        <location evidence="1">Nuclear pore complex</location>
    </subcellularLocation>
</comment>
<keyword evidence="5" id="KW-0811">Translocation</keyword>
<feature type="domain" description="Nucleoporin Nup188 N-terminal subdomain III" evidence="9">
    <location>
        <begin position="412"/>
        <end position="681"/>
    </location>
</feature>
<evidence type="ECO:0000256" key="4">
    <source>
        <dbReference type="ARBA" id="ARBA00022927"/>
    </source>
</evidence>
<keyword evidence="2" id="KW-0813">Transport</keyword>
<accession>B3RZT1</accession>
<dbReference type="GO" id="GO:0017056">
    <property type="term" value="F:structural constituent of nuclear pore"/>
    <property type="evidence" value="ECO:0000318"/>
    <property type="project" value="GO_Central"/>
</dbReference>
<dbReference type="GO" id="GO:0006405">
    <property type="term" value="P:RNA export from nucleus"/>
    <property type="evidence" value="ECO:0000318"/>
    <property type="project" value="GO_Central"/>
</dbReference>
<dbReference type="CTD" id="6755000"/>
<dbReference type="eggNOG" id="KOG4833">
    <property type="taxonomic scope" value="Eukaryota"/>
</dbReference>
<evidence type="ECO:0000256" key="6">
    <source>
        <dbReference type="ARBA" id="ARBA00023132"/>
    </source>
</evidence>
<proteinExistence type="predicted"/>
<dbReference type="PANTHER" id="PTHR31431">
    <property type="entry name" value="NUCLEOPORIN NUP188 HOMOLOG"/>
    <property type="match status" value="1"/>
</dbReference>
<dbReference type="EMBL" id="DS985246">
    <property type="protein sequence ID" value="EDV24261.1"/>
    <property type="molecule type" value="Genomic_DNA"/>
</dbReference>
<keyword evidence="7" id="KW-0539">Nucleus</keyword>
<organism evidence="10 11">
    <name type="scientific">Trichoplax adhaerens</name>
    <name type="common">Trichoplax reptans</name>
    <dbReference type="NCBI Taxonomy" id="10228"/>
    <lineage>
        <taxon>Eukaryota</taxon>
        <taxon>Metazoa</taxon>
        <taxon>Placozoa</taxon>
        <taxon>Uniplacotomia</taxon>
        <taxon>Trichoplacea</taxon>
        <taxon>Trichoplacidae</taxon>
        <taxon>Trichoplax</taxon>
    </lineage>
</organism>
<dbReference type="PANTHER" id="PTHR31431:SF1">
    <property type="entry name" value="NUCLEOPORIN NUP188"/>
    <property type="match status" value="1"/>
</dbReference>
<feature type="region of interest" description="Disordered" evidence="8">
    <location>
        <begin position="1454"/>
        <end position="1488"/>
    </location>
</feature>
<dbReference type="OrthoDB" id="102511at2759"/>
<keyword evidence="3" id="KW-0509">mRNA transport</keyword>
<dbReference type="GO" id="GO:0044611">
    <property type="term" value="C:nuclear pore inner ring"/>
    <property type="evidence" value="ECO:0000318"/>
    <property type="project" value="GO_Central"/>
</dbReference>
<dbReference type="InterPro" id="IPR048883">
    <property type="entry name" value="Nup188_N-subdom_III"/>
</dbReference>
<keyword evidence="6" id="KW-0906">Nuclear pore complex</keyword>
<evidence type="ECO:0000256" key="5">
    <source>
        <dbReference type="ARBA" id="ARBA00023010"/>
    </source>
</evidence>
<dbReference type="KEGG" id="tad:TRIADDRAFT_57567"/>
<protein>
    <recommendedName>
        <fullName evidence="9">Nucleoporin Nup188 N-terminal subdomain III domain-containing protein</fullName>
    </recommendedName>
</protein>
<dbReference type="InParanoid" id="B3RZT1"/>
<dbReference type="PhylomeDB" id="B3RZT1"/>
<evidence type="ECO:0000313" key="10">
    <source>
        <dbReference type="EMBL" id="EDV24261.1"/>
    </source>
</evidence>
<name>B3RZT1_TRIAD</name>
<evidence type="ECO:0000256" key="3">
    <source>
        <dbReference type="ARBA" id="ARBA00022816"/>
    </source>
</evidence>
<dbReference type="STRING" id="10228.B3RZT1"/>
<keyword evidence="4" id="KW-0653">Protein transport</keyword>
<dbReference type="Pfam" id="PF21093">
    <property type="entry name" value="Nup188_N-subdom_III"/>
    <property type="match status" value="1"/>
</dbReference>